<dbReference type="EMBL" id="FOME01000003">
    <property type="protein sequence ID" value="SFD23363.1"/>
    <property type="molecule type" value="Genomic_DNA"/>
</dbReference>
<accession>A0ABY1DVE8</accession>
<sequence length="101" mass="10766">MRGLVDLLERAGWTALQAFVGTLAAVNLADGGTDWRVVLTSAGIAALVAALKVLGVRGAQVSAAVDLAEKVPVIRRWTETTPVGRTSEEYARRVAHELTRK</sequence>
<dbReference type="Proteomes" id="UP000199690">
    <property type="component" value="Unassembled WGS sequence"/>
</dbReference>
<keyword evidence="2" id="KW-1185">Reference proteome</keyword>
<evidence type="ECO:0000313" key="2">
    <source>
        <dbReference type="Proteomes" id="UP000199690"/>
    </source>
</evidence>
<name>A0ABY1DVE8_9PSEU</name>
<evidence type="ECO:0008006" key="3">
    <source>
        <dbReference type="Google" id="ProtNLM"/>
    </source>
</evidence>
<reference evidence="1 2" key="1">
    <citation type="submission" date="2016-10" db="EMBL/GenBank/DDBJ databases">
        <authorList>
            <person name="Varghese N."/>
            <person name="Submissions S."/>
        </authorList>
    </citation>
    <scope>NUCLEOTIDE SEQUENCE [LARGE SCALE GENOMIC DNA]</scope>
    <source>
        <strain evidence="1 2">CGMCC 4.3529</strain>
    </source>
</reference>
<gene>
    <name evidence="1" type="ORF">SAMN05216506_103164</name>
</gene>
<protein>
    <recommendedName>
        <fullName evidence="3">Holin</fullName>
    </recommendedName>
</protein>
<organism evidence="1 2">
    <name type="scientific">Saccharopolyspora kobensis</name>
    <dbReference type="NCBI Taxonomy" id="146035"/>
    <lineage>
        <taxon>Bacteria</taxon>
        <taxon>Bacillati</taxon>
        <taxon>Actinomycetota</taxon>
        <taxon>Actinomycetes</taxon>
        <taxon>Pseudonocardiales</taxon>
        <taxon>Pseudonocardiaceae</taxon>
        <taxon>Saccharopolyspora</taxon>
    </lineage>
</organism>
<comment type="caution">
    <text evidence="1">The sequence shown here is derived from an EMBL/GenBank/DDBJ whole genome shotgun (WGS) entry which is preliminary data.</text>
</comment>
<evidence type="ECO:0000313" key="1">
    <source>
        <dbReference type="EMBL" id="SFD23363.1"/>
    </source>
</evidence>
<dbReference type="RefSeq" id="WP_093350575.1">
    <property type="nucleotide sequence ID" value="NZ_FOME01000003.1"/>
</dbReference>
<proteinExistence type="predicted"/>